<dbReference type="Gene3D" id="3.40.50.150">
    <property type="entry name" value="Vaccinia Virus protein VP39"/>
    <property type="match status" value="1"/>
</dbReference>
<dbReference type="GO" id="GO:0032259">
    <property type="term" value="P:methylation"/>
    <property type="evidence" value="ECO:0007669"/>
    <property type="project" value="UniProtKB-KW"/>
</dbReference>
<evidence type="ECO:0000313" key="3">
    <source>
        <dbReference type="Proteomes" id="UP000251889"/>
    </source>
</evidence>
<comment type="caution">
    <text evidence="2">The sequence shown here is derived from an EMBL/GenBank/DDBJ whole genome shotgun (WGS) entry which is preliminary data.</text>
</comment>
<dbReference type="InterPro" id="IPR050508">
    <property type="entry name" value="Methyltransf_Superfamily"/>
</dbReference>
<reference evidence="2 3" key="1">
    <citation type="submission" date="2018-06" db="EMBL/GenBank/DDBJ databases">
        <title>Chryseolinea flavus sp. nov., a member of the phylum Bacteroidetes isolated from soil.</title>
        <authorList>
            <person name="Li Y."/>
            <person name="Wang J."/>
        </authorList>
    </citation>
    <scope>NUCLEOTIDE SEQUENCE [LARGE SCALE GENOMIC DNA]</scope>
    <source>
        <strain evidence="2 3">SDU1-6</strain>
    </source>
</reference>
<dbReference type="Pfam" id="PF08241">
    <property type="entry name" value="Methyltransf_11"/>
    <property type="match status" value="1"/>
</dbReference>
<dbReference type="RefSeq" id="WP_112744901.1">
    <property type="nucleotide sequence ID" value="NZ_QMFY01000001.1"/>
</dbReference>
<sequence length="258" mass="29551">MAKVYTTEIASEQIASDNPIHQRLFKAYVVAEDYVSGDVLEVGCGEGRGVETLMKKAKSFTAVDKIKPVIDELQQRFPAGKFMSMNIPPLSGLNDNTFDSIFSFQVIEHIQNDFLYLKEIHRVLKPGGVALITTPNRKMSLSRNPWHIREYLPQELADLAKRIFPSVEMKGITGNNKVMSYYQENKKSVEKITRFDIFNLQYRLPASILRIPYEILNRYNRNKLQSGDNKLVSDIHHSDYIVVDDAKDALDLLLIVRK</sequence>
<feature type="domain" description="Methyltransferase type 11" evidence="1">
    <location>
        <begin position="40"/>
        <end position="132"/>
    </location>
</feature>
<evidence type="ECO:0000313" key="2">
    <source>
        <dbReference type="EMBL" id="RAW02684.1"/>
    </source>
</evidence>
<accession>A0A364Y6F7</accession>
<organism evidence="2 3">
    <name type="scientific">Pseudochryseolinea flava</name>
    <dbReference type="NCBI Taxonomy" id="2059302"/>
    <lineage>
        <taxon>Bacteria</taxon>
        <taxon>Pseudomonadati</taxon>
        <taxon>Bacteroidota</taxon>
        <taxon>Cytophagia</taxon>
        <taxon>Cytophagales</taxon>
        <taxon>Fulvivirgaceae</taxon>
        <taxon>Pseudochryseolinea</taxon>
    </lineage>
</organism>
<dbReference type="CDD" id="cd02440">
    <property type="entry name" value="AdoMet_MTases"/>
    <property type="match status" value="1"/>
</dbReference>
<gene>
    <name evidence="2" type="ORF">DQQ10_00825</name>
</gene>
<name>A0A364Y6F7_9BACT</name>
<dbReference type="SUPFAM" id="SSF53335">
    <property type="entry name" value="S-adenosyl-L-methionine-dependent methyltransferases"/>
    <property type="match status" value="1"/>
</dbReference>
<proteinExistence type="predicted"/>
<dbReference type="GO" id="GO:0008757">
    <property type="term" value="F:S-adenosylmethionine-dependent methyltransferase activity"/>
    <property type="evidence" value="ECO:0007669"/>
    <property type="project" value="InterPro"/>
</dbReference>
<keyword evidence="2" id="KW-0808">Transferase</keyword>
<evidence type="ECO:0000259" key="1">
    <source>
        <dbReference type="Pfam" id="PF08241"/>
    </source>
</evidence>
<dbReference type="EMBL" id="QMFY01000001">
    <property type="protein sequence ID" value="RAW02684.1"/>
    <property type="molecule type" value="Genomic_DNA"/>
</dbReference>
<dbReference type="InterPro" id="IPR029063">
    <property type="entry name" value="SAM-dependent_MTases_sf"/>
</dbReference>
<dbReference type="InterPro" id="IPR013216">
    <property type="entry name" value="Methyltransf_11"/>
</dbReference>
<dbReference type="AlphaFoldDB" id="A0A364Y6F7"/>
<keyword evidence="3" id="KW-1185">Reference proteome</keyword>
<protein>
    <submittedName>
        <fullName evidence="2">SAM-dependent methyltransferase</fullName>
    </submittedName>
</protein>
<dbReference type="PANTHER" id="PTHR42912">
    <property type="entry name" value="METHYLTRANSFERASE"/>
    <property type="match status" value="1"/>
</dbReference>
<dbReference type="Proteomes" id="UP000251889">
    <property type="component" value="Unassembled WGS sequence"/>
</dbReference>
<dbReference type="PANTHER" id="PTHR42912:SF93">
    <property type="entry name" value="N6-ADENOSINE-METHYLTRANSFERASE TMT1A"/>
    <property type="match status" value="1"/>
</dbReference>
<keyword evidence="2" id="KW-0489">Methyltransferase</keyword>
<dbReference type="OrthoDB" id="3896938at2"/>